<proteinExistence type="predicted"/>
<accession>W1VL10</accession>
<feature type="region of interest" description="Disordered" evidence="1">
    <location>
        <begin position="1"/>
        <end position="37"/>
    </location>
</feature>
<name>W1VL10_9ACTO</name>
<comment type="caution">
    <text evidence="2">The sequence shown here is derived from an EMBL/GenBank/DDBJ whole genome shotgun (WGS) entry which is preliminary data.</text>
</comment>
<evidence type="ECO:0000313" key="2">
    <source>
        <dbReference type="EMBL" id="ETJ05495.1"/>
    </source>
</evidence>
<sequence length="125" mass="12362">MFEVRGSESRFAPDGGADRESSRPVTDAWGAGNEAGAQACGGARADAQTEAAEYLAAMTPGASLAGLIERLVAAGAEQAANGVSSGAGEDLAQGTGSGLARGKTLGLVESLARLDPDSLRELVAA</sequence>
<feature type="non-terminal residue" evidence="2">
    <location>
        <position position="125"/>
    </location>
</feature>
<gene>
    <name evidence="2" type="ORF">Q605_AUC00487G0002</name>
</gene>
<reference evidence="2 3" key="1">
    <citation type="submission" date="2013-12" db="EMBL/GenBank/DDBJ databases">
        <title>A Varibaculum cambriense genome reconstructed from a premature infant gut community with otherwise low bacterial novelty that shifts toward anaerobic metabolism during the third week of life.</title>
        <authorList>
            <person name="Brown C.T."/>
            <person name="Sharon I."/>
            <person name="Thomas B.C."/>
            <person name="Castelle C.J."/>
            <person name="Morowitz M.J."/>
            <person name="Banfield J.F."/>
        </authorList>
    </citation>
    <scope>NUCLEOTIDE SEQUENCE [LARGE SCALE GENOMIC DNA]</scope>
    <source>
        <strain evidence="3">DORA_12</strain>
    </source>
</reference>
<protein>
    <submittedName>
        <fullName evidence="2">Uncharacterized protein</fullName>
    </submittedName>
</protein>
<dbReference type="AlphaFoldDB" id="W1VL10"/>
<dbReference type="Proteomes" id="UP000018852">
    <property type="component" value="Unassembled WGS sequence"/>
</dbReference>
<organism evidence="2 3">
    <name type="scientific">Actinomyces urogenitalis DORA_12</name>
    <dbReference type="NCBI Taxonomy" id="1403939"/>
    <lineage>
        <taxon>Bacteria</taxon>
        <taxon>Bacillati</taxon>
        <taxon>Actinomycetota</taxon>
        <taxon>Actinomycetes</taxon>
        <taxon>Actinomycetales</taxon>
        <taxon>Actinomycetaceae</taxon>
        <taxon>Actinomyces</taxon>
    </lineage>
</organism>
<evidence type="ECO:0000256" key="1">
    <source>
        <dbReference type="SAM" id="MobiDB-lite"/>
    </source>
</evidence>
<dbReference type="EMBL" id="AZLV01000487">
    <property type="protein sequence ID" value="ETJ05495.1"/>
    <property type="molecule type" value="Genomic_DNA"/>
</dbReference>
<evidence type="ECO:0000313" key="3">
    <source>
        <dbReference type="Proteomes" id="UP000018852"/>
    </source>
</evidence>